<dbReference type="GeneID" id="10395013"/>
<dbReference type="KEGG" id="ave:Arcve_1882"/>
<feature type="transmembrane region" description="Helical" evidence="1">
    <location>
        <begin position="89"/>
        <end position="116"/>
    </location>
</feature>
<dbReference type="eggNOG" id="arCOG12200">
    <property type="taxonomic scope" value="Archaea"/>
</dbReference>
<evidence type="ECO:0000313" key="2">
    <source>
        <dbReference type="EMBL" id="AEA47875.1"/>
    </source>
</evidence>
<keyword evidence="1" id="KW-0812">Transmembrane</keyword>
<dbReference type="AlphaFoldDB" id="F2KRE1"/>
<proteinExistence type="predicted"/>
<feature type="transmembrane region" description="Helical" evidence="1">
    <location>
        <begin position="6"/>
        <end position="26"/>
    </location>
</feature>
<keyword evidence="1" id="KW-1133">Transmembrane helix</keyword>
<dbReference type="Proteomes" id="UP000008136">
    <property type="component" value="Chromosome"/>
</dbReference>
<keyword evidence="1" id="KW-0472">Membrane</keyword>
<feature type="transmembrane region" description="Helical" evidence="1">
    <location>
        <begin position="64"/>
        <end position="82"/>
    </location>
</feature>
<evidence type="ECO:0008006" key="4">
    <source>
        <dbReference type="Google" id="ProtNLM"/>
    </source>
</evidence>
<dbReference type="EMBL" id="CP002588">
    <property type="protein sequence ID" value="AEA47875.1"/>
    <property type="molecule type" value="Genomic_DNA"/>
</dbReference>
<dbReference type="HOGENOM" id="CLU_1954530_0_0_2"/>
<keyword evidence="3" id="KW-1185">Reference proteome</keyword>
<dbReference type="RefSeq" id="WP_013684531.1">
    <property type="nucleotide sequence ID" value="NC_015320.1"/>
</dbReference>
<evidence type="ECO:0000313" key="3">
    <source>
        <dbReference type="Proteomes" id="UP000008136"/>
    </source>
</evidence>
<sequence>MFEPIGFGISFLVSIVVSGFFLWIGLKVIGRSRGIIESGLANFAAGIFAIAVFAAFVVIPFFGIFAPLAGFVAYLYGLKALLRISMFEALIVSLVASIAFLAVVMLITFVAGIYLFSFAPPPYGHVPMRPVHF</sequence>
<feature type="transmembrane region" description="Helical" evidence="1">
    <location>
        <begin position="38"/>
        <end position="58"/>
    </location>
</feature>
<reference evidence="2 3" key="1">
    <citation type="submission" date="2011-03" db="EMBL/GenBank/DDBJ databases">
        <title>The complete genome of Archaeoglobus veneficus SNP6.</title>
        <authorList>
            <consortium name="US DOE Joint Genome Institute (JGI-PGF)"/>
            <person name="Lucas S."/>
            <person name="Copeland A."/>
            <person name="Lapidus A."/>
            <person name="Bruce D."/>
            <person name="Goodwin L."/>
            <person name="Pitluck S."/>
            <person name="Kyrpides N."/>
            <person name="Mavromatis K."/>
            <person name="Pagani I."/>
            <person name="Ivanova N."/>
            <person name="Mikhailova N."/>
            <person name="Lu M."/>
            <person name="Detter J.C."/>
            <person name="Tapia R."/>
            <person name="Han C."/>
            <person name="Land M."/>
            <person name="Hauser L."/>
            <person name="Markowitz V."/>
            <person name="Cheng J.-F."/>
            <person name="Hugenholtz P."/>
            <person name="Woyke T."/>
            <person name="Wu D."/>
            <person name="Spring S."/>
            <person name="Brambilla E."/>
            <person name="Klenk H.-P."/>
            <person name="Eisen J.A."/>
        </authorList>
    </citation>
    <scope>NUCLEOTIDE SEQUENCE [LARGE SCALE GENOMIC DNA]</scope>
    <source>
        <strain>SNP6</strain>
    </source>
</reference>
<dbReference type="STRING" id="693661.Arcve_1882"/>
<organism evidence="2 3">
    <name type="scientific">Archaeoglobus veneficus (strain DSM 11195 / SNP6)</name>
    <dbReference type="NCBI Taxonomy" id="693661"/>
    <lineage>
        <taxon>Archaea</taxon>
        <taxon>Methanobacteriati</taxon>
        <taxon>Methanobacteriota</taxon>
        <taxon>Archaeoglobi</taxon>
        <taxon>Archaeoglobales</taxon>
        <taxon>Archaeoglobaceae</taxon>
        <taxon>Archaeoglobus</taxon>
    </lineage>
</organism>
<name>F2KRE1_ARCVS</name>
<protein>
    <recommendedName>
        <fullName evidence="4">Yip1 domain-containing protein</fullName>
    </recommendedName>
</protein>
<accession>F2KRE1</accession>
<gene>
    <name evidence="2" type="ordered locus">Arcve_1882</name>
</gene>
<evidence type="ECO:0000256" key="1">
    <source>
        <dbReference type="SAM" id="Phobius"/>
    </source>
</evidence>